<dbReference type="HOGENOM" id="CLU_003896_4_1_1"/>
<dbReference type="InterPro" id="IPR007173">
    <property type="entry name" value="ALO_C"/>
</dbReference>
<comment type="cofactor">
    <cofactor evidence="1 9">
        <name>FAD</name>
        <dbReference type="ChEBI" id="CHEBI:57692"/>
    </cofactor>
</comment>
<dbReference type="GeneID" id="27901428"/>
<dbReference type="RefSeq" id="XP_016763699.1">
    <property type="nucleotide sequence ID" value="XM_016904291.1"/>
</dbReference>
<keyword evidence="13" id="KW-1185">Reference proteome</keyword>
<evidence type="ECO:0000313" key="13">
    <source>
        <dbReference type="Proteomes" id="UP000016931"/>
    </source>
</evidence>
<gene>
    <name evidence="12" type="ORF">SEPMUDRAFT_147421</name>
</gene>
<sequence length="604" mass="68371">MEKIQWEVQHTAPDVPFRAADRHVHHTWAKTFQSRPELYIRPRSLAEIQKVVNLARICRRRIVVVGCGHSPSDLTCTSSWMVNLDGYAQVLHVDRAKKTLLVEGGIRLRNLNEEANRHGLTMPNLGSINEQSIVGAIATATHGSSLRHGLLSDSVRSLRVVLADGQAVRCSKDENQELFRAALVSLGALGIIVEVEFEMTDACNIEWTQTLLPLDEILRTWDNTLWTEKEFTRVWWMPYMKRAIKWSAEKTSKPERAAVESWYGGSVGFHTYHSLLWLSNYVPCILPWVEWFVFGMQYGFQTGSSTTAVEPLQTGLLMNCLYSQFVNEWALPLRDGPEAISRLSAWLNGESKSKHEIPFSCKGLYVHCPIEVRVSDTTRDPDRVRPFLDNTSENGPTLYLNATLYRAYLQDPPCRDRYYEAFEWLMRDMGGKPHYAKNFTYTAAHEIQDMLGDGLKQWTKVRDESDPEGMFIGEWHRRNLGLNQQRYALEEREVARTKAGNGGQVWVGEMSQHPEAVMSSPAAAAAAAADFVPRPREGRSTSPSASSTASSFDMMHSVTADRVSSSWQSSEFDKGEEDTDKDDGPRYHGHPHRGITGVEVFDKM</sequence>
<evidence type="ECO:0000256" key="9">
    <source>
        <dbReference type="RuleBase" id="RU367158"/>
    </source>
</evidence>
<dbReference type="InterPro" id="IPR016167">
    <property type="entry name" value="FAD-bd_PCMH_sub1"/>
</dbReference>
<evidence type="ECO:0000256" key="8">
    <source>
        <dbReference type="ARBA" id="ARBA00033418"/>
    </source>
</evidence>
<dbReference type="PANTHER" id="PTHR43762:SF1">
    <property type="entry name" value="D-ARABINONO-1,4-LACTONE OXIDASE"/>
    <property type="match status" value="1"/>
</dbReference>
<dbReference type="OMA" id="YPRFGEF"/>
<dbReference type="SUPFAM" id="SSF56176">
    <property type="entry name" value="FAD-binding/transporter-associated domain-like"/>
    <property type="match status" value="1"/>
</dbReference>
<comment type="similarity">
    <text evidence="3 9">Belongs to the oxygen-dependent FAD-linked oxidoreductase family.</text>
</comment>
<dbReference type="GO" id="GO:0071949">
    <property type="term" value="F:FAD binding"/>
    <property type="evidence" value="ECO:0007669"/>
    <property type="project" value="UniProtKB-UniRule"/>
</dbReference>
<evidence type="ECO:0000256" key="3">
    <source>
        <dbReference type="ARBA" id="ARBA00005466"/>
    </source>
</evidence>
<dbReference type="PROSITE" id="PS51387">
    <property type="entry name" value="FAD_PCMH"/>
    <property type="match status" value="1"/>
</dbReference>
<feature type="compositionally biased region" description="Low complexity" evidence="10">
    <location>
        <begin position="540"/>
        <end position="551"/>
    </location>
</feature>
<dbReference type="InterPro" id="IPR006093">
    <property type="entry name" value="Oxy_OxRdtase_FAD_BS"/>
</dbReference>
<evidence type="ECO:0000256" key="7">
    <source>
        <dbReference type="ARBA" id="ARBA00023002"/>
    </source>
</evidence>
<dbReference type="Pfam" id="PF04030">
    <property type="entry name" value="ALO"/>
    <property type="match status" value="1"/>
</dbReference>
<dbReference type="InterPro" id="IPR006094">
    <property type="entry name" value="Oxid_FAD_bind_N"/>
</dbReference>
<comment type="catalytic activity">
    <reaction evidence="9">
        <text>D-arabinono-1,4-lactone + O2 = dehydro-D-arabinono-1,4-lactone + H2O2 + H(+)</text>
        <dbReference type="Rhea" id="RHEA:23756"/>
        <dbReference type="ChEBI" id="CHEBI:15378"/>
        <dbReference type="ChEBI" id="CHEBI:15379"/>
        <dbReference type="ChEBI" id="CHEBI:16240"/>
        <dbReference type="ChEBI" id="CHEBI:16292"/>
        <dbReference type="ChEBI" id="CHEBI:58277"/>
        <dbReference type="EC" id="1.1.3.37"/>
    </reaction>
</comment>
<protein>
    <recommendedName>
        <fullName evidence="4 9">D-arabinono-1,4-lactone oxidase</fullName>
        <shortName evidence="9">ALO</shortName>
        <ecNumber evidence="4 9">1.1.3.37</ecNumber>
    </recommendedName>
    <alternativeName>
        <fullName evidence="8 9">L-galactono-gamma-lactone oxidase</fullName>
    </alternativeName>
</protein>
<proteinExistence type="inferred from homology"/>
<feature type="domain" description="FAD-binding PCMH-type" evidence="11">
    <location>
        <begin position="32"/>
        <end position="202"/>
    </location>
</feature>
<keyword evidence="7 9" id="KW-0560">Oxidoreductase</keyword>
<keyword evidence="5 9" id="KW-0285">Flavoprotein</keyword>
<evidence type="ECO:0000256" key="4">
    <source>
        <dbReference type="ARBA" id="ARBA00013136"/>
    </source>
</evidence>
<evidence type="ECO:0000256" key="5">
    <source>
        <dbReference type="ARBA" id="ARBA00022630"/>
    </source>
</evidence>
<evidence type="ECO:0000259" key="11">
    <source>
        <dbReference type="PROSITE" id="PS51387"/>
    </source>
</evidence>
<name>M3CP72_SPHMS</name>
<dbReference type="Gene3D" id="3.30.70.2520">
    <property type="match status" value="1"/>
</dbReference>
<comment type="subcellular location">
    <subcellularLocation>
        <location evidence="9">Mitochondrion membrane</location>
    </subcellularLocation>
</comment>
<keyword evidence="9" id="KW-0496">Mitochondrion</keyword>
<evidence type="ECO:0000313" key="12">
    <source>
        <dbReference type="EMBL" id="EMF15578.1"/>
    </source>
</evidence>
<evidence type="ECO:0000256" key="6">
    <source>
        <dbReference type="ARBA" id="ARBA00022827"/>
    </source>
</evidence>
<dbReference type="Gene3D" id="3.30.465.10">
    <property type="match status" value="1"/>
</dbReference>
<accession>M3CP72</accession>
<evidence type="ECO:0000256" key="1">
    <source>
        <dbReference type="ARBA" id="ARBA00001974"/>
    </source>
</evidence>
<dbReference type="InterPro" id="IPR010031">
    <property type="entry name" value="FAD_lactone_oxidase-like"/>
</dbReference>
<dbReference type="OrthoDB" id="610608at2759"/>
<comment type="pathway">
    <text evidence="2 9">Cofactor biosynthesis; D-erythroascorbate biosynthesis; dehydro-D-arabinono-1,4-lactone from D-arabinose: step 2/2.</text>
</comment>
<dbReference type="Gene3D" id="3.30.43.10">
    <property type="entry name" value="Uridine Diphospho-n-acetylenolpyruvylglucosamine Reductase, domain 2"/>
    <property type="match status" value="1"/>
</dbReference>
<dbReference type="InterPro" id="IPR030654">
    <property type="entry name" value="Sugar_lactone_oxidase"/>
</dbReference>
<dbReference type="GO" id="GO:0031966">
    <property type="term" value="C:mitochondrial membrane"/>
    <property type="evidence" value="ECO:0007669"/>
    <property type="project" value="UniProtKB-SubCell"/>
</dbReference>
<dbReference type="PROSITE" id="PS00862">
    <property type="entry name" value="OX2_COVAL_FAD"/>
    <property type="match status" value="1"/>
</dbReference>
<dbReference type="NCBIfam" id="TIGR01678">
    <property type="entry name" value="FAD_lactone_ox"/>
    <property type="match status" value="1"/>
</dbReference>
<dbReference type="InterPro" id="IPR016169">
    <property type="entry name" value="FAD-bd_PCMH_sub2"/>
</dbReference>
<feature type="region of interest" description="Disordered" evidence="10">
    <location>
        <begin position="528"/>
        <end position="604"/>
    </location>
</feature>
<dbReference type="EC" id="1.1.3.37" evidence="4 9"/>
<dbReference type="InterPro" id="IPR036318">
    <property type="entry name" value="FAD-bd_PCMH-like_sf"/>
</dbReference>
<reference evidence="12 13" key="1">
    <citation type="journal article" date="2012" name="PLoS Pathog.">
        <title>Diverse lifestyles and strategies of plant pathogenesis encoded in the genomes of eighteen Dothideomycetes fungi.</title>
        <authorList>
            <person name="Ohm R.A."/>
            <person name="Feau N."/>
            <person name="Henrissat B."/>
            <person name="Schoch C.L."/>
            <person name="Horwitz B.A."/>
            <person name="Barry K.W."/>
            <person name="Condon B.J."/>
            <person name="Copeland A.C."/>
            <person name="Dhillon B."/>
            <person name="Glaser F."/>
            <person name="Hesse C.N."/>
            <person name="Kosti I."/>
            <person name="LaButti K."/>
            <person name="Lindquist E.A."/>
            <person name="Lucas S."/>
            <person name="Salamov A.A."/>
            <person name="Bradshaw R.E."/>
            <person name="Ciuffetti L."/>
            <person name="Hamelin R.C."/>
            <person name="Kema G.H.J."/>
            <person name="Lawrence C."/>
            <person name="Scott J.A."/>
            <person name="Spatafora J.W."/>
            <person name="Turgeon B.G."/>
            <person name="de Wit P.J.G.M."/>
            <person name="Zhong S."/>
            <person name="Goodwin S.B."/>
            <person name="Grigoriev I.V."/>
        </authorList>
    </citation>
    <scope>NUCLEOTIDE SEQUENCE [LARGE SCALE GENOMIC DNA]</scope>
    <source>
        <strain evidence="12 13">SO2202</strain>
    </source>
</reference>
<organism evidence="12 13">
    <name type="scientific">Sphaerulina musiva (strain SO2202)</name>
    <name type="common">Poplar stem canker fungus</name>
    <name type="synonym">Septoria musiva</name>
    <dbReference type="NCBI Taxonomy" id="692275"/>
    <lineage>
        <taxon>Eukaryota</taxon>
        <taxon>Fungi</taxon>
        <taxon>Dikarya</taxon>
        <taxon>Ascomycota</taxon>
        <taxon>Pezizomycotina</taxon>
        <taxon>Dothideomycetes</taxon>
        <taxon>Dothideomycetidae</taxon>
        <taxon>Mycosphaerellales</taxon>
        <taxon>Mycosphaerellaceae</taxon>
        <taxon>Sphaerulina</taxon>
    </lineage>
</organism>
<evidence type="ECO:0000256" key="10">
    <source>
        <dbReference type="SAM" id="MobiDB-lite"/>
    </source>
</evidence>
<dbReference type="InterPro" id="IPR016166">
    <property type="entry name" value="FAD-bd_PCMH"/>
</dbReference>
<dbReference type="STRING" id="692275.M3CP72"/>
<dbReference type="EMBL" id="KB456261">
    <property type="protein sequence ID" value="EMF15578.1"/>
    <property type="molecule type" value="Genomic_DNA"/>
</dbReference>
<dbReference type="UniPathway" id="UPA00771">
    <property type="reaction ID" value="UER00766"/>
</dbReference>
<dbReference type="eggNOG" id="KOG4730">
    <property type="taxonomic scope" value="Eukaryota"/>
</dbReference>
<dbReference type="AlphaFoldDB" id="M3CP72"/>
<dbReference type="Proteomes" id="UP000016931">
    <property type="component" value="Unassembled WGS sequence"/>
</dbReference>
<dbReference type="Pfam" id="PF01565">
    <property type="entry name" value="FAD_binding_4"/>
    <property type="match status" value="1"/>
</dbReference>
<evidence type="ECO:0000256" key="2">
    <source>
        <dbReference type="ARBA" id="ARBA00005083"/>
    </source>
</evidence>
<dbReference type="GO" id="GO:0003885">
    <property type="term" value="F:D-arabinono-1,4-lactone oxidase activity"/>
    <property type="evidence" value="ECO:0007669"/>
    <property type="project" value="UniProtKB-UniRule"/>
</dbReference>
<keyword evidence="6 9" id="KW-0274">FAD</keyword>
<dbReference type="PANTHER" id="PTHR43762">
    <property type="entry name" value="L-GULONOLACTONE OXIDASE"/>
    <property type="match status" value="1"/>
</dbReference>